<feature type="domain" description="Pyruvate/ketoisovalerate oxidoreductase catalytic" evidence="2">
    <location>
        <begin position="30"/>
        <end position="218"/>
    </location>
</feature>
<dbReference type="InterPro" id="IPR009014">
    <property type="entry name" value="Transketo_C/PFOR_II"/>
</dbReference>
<dbReference type="InterPro" id="IPR050722">
    <property type="entry name" value="Pyruvate:ferred/Flavod_OxRd"/>
</dbReference>
<feature type="domain" description="Pyruvate flavodoxin/ferredoxin oxidoreductase pyrimidine binding" evidence="3">
    <location>
        <begin position="270"/>
        <end position="477"/>
    </location>
</feature>
<dbReference type="Proteomes" id="UP000316199">
    <property type="component" value="Unassembled WGS sequence"/>
</dbReference>
<reference evidence="5 6" key="1">
    <citation type="submission" date="2019-02" db="EMBL/GenBank/DDBJ databases">
        <title>Prokaryotic population dynamics and viral predation in marine succession experiment using metagenomics: the confinement effect.</title>
        <authorList>
            <person name="Haro-Moreno J.M."/>
            <person name="Rodriguez-Valera F."/>
            <person name="Lopez-Perez M."/>
        </authorList>
    </citation>
    <scope>NUCLEOTIDE SEQUENCE [LARGE SCALE GENOMIC DNA]</scope>
    <source>
        <strain evidence="5">MED-G157</strain>
    </source>
</reference>
<dbReference type="GO" id="GO:0006979">
    <property type="term" value="P:response to oxidative stress"/>
    <property type="evidence" value="ECO:0007669"/>
    <property type="project" value="TreeGrafter"/>
</dbReference>
<dbReference type="FunFam" id="3.40.50.970:FF:000022">
    <property type="entry name" value="2-oxoglutarate ferredoxin oxidoreductase alpha subunit"/>
    <property type="match status" value="1"/>
</dbReference>
<dbReference type="GO" id="GO:0016903">
    <property type="term" value="F:oxidoreductase activity, acting on the aldehyde or oxo group of donors"/>
    <property type="evidence" value="ECO:0007669"/>
    <property type="project" value="InterPro"/>
</dbReference>
<evidence type="ECO:0000259" key="2">
    <source>
        <dbReference type="Pfam" id="PF01558"/>
    </source>
</evidence>
<evidence type="ECO:0000259" key="3">
    <source>
        <dbReference type="Pfam" id="PF01855"/>
    </source>
</evidence>
<comment type="caution">
    <text evidence="5">The sequence shown here is derived from an EMBL/GenBank/DDBJ whole genome shotgun (WGS) entry which is preliminary data.</text>
</comment>
<dbReference type="InterPro" id="IPR002880">
    <property type="entry name" value="Pyrv_Fd/Flavodoxin_OxRdtase_N"/>
</dbReference>
<dbReference type="InterPro" id="IPR002869">
    <property type="entry name" value="Pyrv_flavodox_OxRed_cen"/>
</dbReference>
<dbReference type="Gene3D" id="3.40.50.970">
    <property type="match status" value="1"/>
</dbReference>
<evidence type="ECO:0000313" key="5">
    <source>
        <dbReference type="EMBL" id="RZO74657.1"/>
    </source>
</evidence>
<protein>
    <submittedName>
        <fullName evidence="5">2-oxoacid:acceptor oxidoreductase subunit alpha</fullName>
    </submittedName>
</protein>
<dbReference type="SUPFAM" id="SSF53323">
    <property type="entry name" value="Pyruvate-ferredoxin oxidoreductase, PFOR, domain III"/>
    <property type="match status" value="1"/>
</dbReference>
<dbReference type="InterPro" id="IPR033412">
    <property type="entry name" value="PFOR_II"/>
</dbReference>
<proteinExistence type="predicted"/>
<evidence type="ECO:0000259" key="4">
    <source>
        <dbReference type="Pfam" id="PF17147"/>
    </source>
</evidence>
<keyword evidence="1" id="KW-0560">Oxidoreductase</keyword>
<dbReference type="SUPFAM" id="SSF52922">
    <property type="entry name" value="TK C-terminal domain-like"/>
    <property type="match status" value="1"/>
</dbReference>
<dbReference type="Pfam" id="PF17147">
    <property type="entry name" value="PFOR_II"/>
    <property type="match status" value="1"/>
</dbReference>
<dbReference type="NCBIfam" id="TIGR03710">
    <property type="entry name" value="OAFO_sf"/>
    <property type="match status" value="1"/>
</dbReference>
<dbReference type="Gene3D" id="3.40.920.10">
    <property type="entry name" value="Pyruvate-ferredoxin oxidoreductase, PFOR, domain III"/>
    <property type="match status" value="1"/>
</dbReference>
<dbReference type="InterPro" id="IPR022367">
    <property type="entry name" value="2-oxoacid/accept_OxRdtase_asu"/>
</dbReference>
<dbReference type="Pfam" id="PF01558">
    <property type="entry name" value="POR"/>
    <property type="match status" value="1"/>
</dbReference>
<dbReference type="PANTHER" id="PTHR32154">
    <property type="entry name" value="PYRUVATE-FLAVODOXIN OXIDOREDUCTASE-RELATED"/>
    <property type="match status" value="1"/>
</dbReference>
<dbReference type="Pfam" id="PF01855">
    <property type="entry name" value="POR_N"/>
    <property type="match status" value="1"/>
</dbReference>
<accession>A0A520RWU5</accession>
<evidence type="ECO:0000313" key="6">
    <source>
        <dbReference type="Proteomes" id="UP000316199"/>
    </source>
</evidence>
<dbReference type="Gene3D" id="3.40.50.920">
    <property type="match status" value="1"/>
</dbReference>
<feature type="domain" description="Pyruvate:ferredoxin oxidoreductase core" evidence="4">
    <location>
        <begin position="525"/>
        <end position="593"/>
    </location>
</feature>
<organism evidence="5 6">
    <name type="scientific">OM182 bacterium</name>
    <dbReference type="NCBI Taxonomy" id="2510334"/>
    <lineage>
        <taxon>Bacteria</taxon>
        <taxon>Pseudomonadati</taxon>
        <taxon>Pseudomonadota</taxon>
        <taxon>Gammaproteobacteria</taxon>
        <taxon>OMG group</taxon>
        <taxon>OM182 clade</taxon>
    </lineage>
</organism>
<dbReference type="InterPro" id="IPR019752">
    <property type="entry name" value="Pyrv/ketoisovalerate_OxRed_cat"/>
</dbReference>
<gene>
    <name evidence="5" type="ORF">EVA68_08665</name>
</gene>
<dbReference type="InterPro" id="IPR029061">
    <property type="entry name" value="THDP-binding"/>
</dbReference>
<evidence type="ECO:0000256" key="1">
    <source>
        <dbReference type="ARBA" id="ARBA00023002"/>
    </source>
</evidence>
<name>A0A520RWU5_9GAMM</name>
<dbReference type="CDD" id="cd07034">
    <property type="entry name" value="TPP_PYR_PFOR_IOR-alpha_like"/>
    <property type="match status" value="1"/>
</dbReference>
<dbReference type="SUPFAM" id="SSF52518">
    <property type="entry name" value="Thiamin diphosphate-binding fold (THDP-binding)"/>
    <property type="match status" value="1"/>
</dbReference>
<dbReference type="PANTHER" id="PTHR32154:SF20">
    <property type="entry name" value="2-OXOGLUTARATE OXIDOREDUCTASE SUBUNIT KORA"/>
    <property type="match status" value="1"/>
</dbReference>
<sequence length="625" mass="67316">MMSVVEKLVSEEVEGNVVSDVVVRFAGDSGDGMQLTGNNFTEATAVYGNDLATFPDFPAEIRAPAGATFGVSAFQIYFGSEDVTTAGDEVDVLVAMNPAALITNLDDLVNGGLIILDSGSFTDKNRVRAGYSSNPLEDGSLDSYRLISIDIGKQVLEAVKPFGLSHKFALRCKNMWTLGLVMWLFDRSRDITIDGLRAKFAHKPEIAEANVAALNAGHAYGETAELPTGVEVYKVPKADVKSGLYRNITGTEALAFGLLAGGQLAKVPLMFASYPITPASSLLHTLSSKKQFDIITFQAEDEIAAACAAIGASFAGSLGVTSSSGPGISLKGEAISLACATELPLVIVNTQRGGPSTGLPTKTEQSDLNQAMFGRHADTSLPIVAAATCADCFDVAIEAVRIATKFTTPVILLSDGYIANASEPWRVPDFDEYESFPVQFATEQEKFTPANRDSETLARVWAKPGTPGLEHRIGGIEKSFETGDISYDPDNHQKMTNVRKAKVDQIANYLPDQKVSLGSESGALAVVGWGSTYGAIHQAVKRCRTEGIEVSHIHVRYMWPYPSNFEQLLKGFDQILVPEMNMGQFVDIIRSRFLIDAKRLNKVSGQPFKIREIEDAIKSLLESSS</sequence>
<dbReference type="AlphaFoldDB" id="A0A520RWU5"/>
<dbReference type="EMBL" id="SHAG01000068">
    <property type="protein sequence ID" value="RZO74657.1"/>
    <property type="molecule type" value="Genomic_DNA"/>
</dbReference>